<organism evidence="1 2">
    <name type="scientific">Panagrolaimus sp. JU765</name>
    <dbReference type="NCBI Taxonomy" id="591449"/>
    <lineage>
        <taxon>Eukaryota</taxon>
        <taxon>Metazoa</taxon>
        <taxon>Ecdysozoa</taxon>
        <taxon>Nematoda</taxon>
        <taxon>Chromadorea</taxon>
        <taxon>Rhabditida</taxon>
        <taxon>Tylenchina</taxon>
        <taxon>Panagrolaimomorpha</taxon>
        <taxon>Panagrolaimoidea</taxon>
        <taxon>Panagrolaimidae</taxon>
        <taxon>Panagrolaimus</taxon>
    </lineage>
</organism>
<evidence type="ECO:0000313" key="2">
    <source>
        <dbReference type="WBParaSite" id="JU765_v2.g10218.t1"/>
    </source>
</evidence>
<proteinExistence type="predicted"/>
<evidence type="ECO:0000313" key="1">
    <source>
        <dbReference type="Proteomes" id="UP000887576"/>
    </source>
</evidence>
<reference evidence="2" key="1">
    <citation type="submission" date="2022-11" db="UniProtKB">
        <authorList>
            <consortium name="WormBaseParasite"/>
        </authorList>
    </citation>
    <scope>IDENTIFICATION</scope>
</reference>
<accession>A0AC34PV15</accession>
<dbReference type="WBParaSite" id="JU765_v2.g10218.t1">
    <property type="protein sequence ID" value="JU765_v2.g10218.t1"/>
    <property type="gene ID" value="JU765_v2.g10218"/>
</dbReference>
<dbReference type="Proteomes" id="UP000887576">
    <property type="component" value="Unplaced"/>
</dbReference>
<protein>
    <submittedName>
        <fullName evidence="2">G domain-containing protein</fullName>
    </submittedName>
</protein>
<sequence>MATTNNSDPLLDEIFSAVKLTPVNFKPTSENKAHSDPQYSQSEDEQNAIRQLDDILQHQNWSNASSVDSEPSEADLPKEKDDSPSSPIHSDEISWSTEAYNPADNAKLMKSFIDNASYTRTRSQTFDSQVSSAESRFGGFDLCDENGNSNDNEINLHHDEVAYHTPAKPKKVTKKYATTAWIEPTVDKQTLIEYQQKLIHAKAHEKKLTEEVHRAQSAVINKEIIFRQTAQNAKKQLNQKSTPMDNYRHSTANNHPQPANTNELKQFSAPVDIYEEEILVSLTLSRQLENAELVEICSEFRYFIPQHKHIKLTNGIDKYIFGGLQPPTDDDKHVLLFGPNGSGKTALVNSMINFLYDVKKEHDIRFCVNSPSQTKSTTGVNIYVFNNTVYPYSITIIDTPGVPNQKGYTGTSSLIRNWFDLELRTSGRLRIDAISVVLRHDEGELGWPLINELAAVKRLLKDDLRTNVMPVTTFGEVLPQPQALRSIVFANIPFISYYKINNCGYMQLAPGQKSLQHNMLYKNAVAELERYFTDLHELVTPLLAVTHHN</sequence>
<name>A0AC34PV15_9BILA</name>